<comment type="caution">
    <text evidence="1">The sequence shown here is derived from an EMBL/GenBank/DDBJ whole genome shotgun (WGS) entry which is preliminary data.</text>
</comment>
<organism evidence="1 2">
    <name type="scientific">Kingdonia uniflora</name>
    <dbReference type="NCBI Taxonomy" id="39325"/>
    <lineage>
        <taxon>Eukaryota</taxon>
        <taxon>Viridiplantae</taxon>
        <taxon>Streptophyta</taxon>
        <taxon>Embryophyta</taxon>
        <taxon>Tracheophyta</taxon>
        <taxon>Spermatophyta</taxon>
        <taxon>Magnoliopsida</taxon>
        <taxon>Ranunculales</taxon>
        <taxon>Circaeasteraceae</taxon>
        <taxon>Kingdonia</taxon>
    </lineage>
</organism>
<dbReference type="Proteomes" id="UP000541444">
    <property type="component" value="Unassembled WGS sequence"/>
</dbReference>
<dbReference type="OrthoDB" id="1913335at2759"/>
<keyword evidence="2" id="KW-1185">Reference proteome</keyword>
<name>A0A7J7P327_9MAGN</name>
<sequence length="91" mass="10681">MGNEFRDRLWTMIKQKFIVPDEARKRTLMTMGKDWREHKVQKRKDQIDAGEVDLTVLFGPECTGRMRVTGFSISPMVYNSVQQSRVFVQSL</sequence>
<gene>
    <name evidence="1" type="ORF">GIB67_042908</name>
</gene>
<proteinExistence type="predicted"/>
<accession>A0A7J7P327</accession>
<evidence type="ECO:0000313" key="1">
    <source>
        <dbReference type="EMBL" id="KAF6173740.1"/>
    </source>
</evidence>
<reference evidence="1 2" key="1">
    <citation type="journal article" date="2020" name="IScience">
        <title>Genome Sequencing of the Endangered Kingdonia uniflora (Circaeasteraceae, Ranunculales) Reveals Potential Mechanisms of Evolutionary Specialization.</title>
        <authorList>
            <person name="Sun Y."/>
            <person name="Deng T."/>
            <person name="Zhang A."/>
            <person name="Moore M.J."/>
            <person name="Landis J.B."/>
            <person name="Lin N."/>
            <person name="Zhang H."/>
            <person name="Zhang X."/>
            <person name="Huang J."/>
            <person name="Zhang X."/>
            <person name="Sun H."/>
            <person name="Wang H."/>
        </authorList>
    </citation>
    <scope>NUCLEOTIDE SEQUENCE [LARGE SCALE GENOMIC DNA]</scope>
    <source>
        <strain evidence="1">TB1705</strain>
        <tissue evidence="1">Leaf</tissue>
    </source>
</reference>
<dbReference type="EMBL" id="JACGCM010000325">
    <property type="protein sequence ID" value="KAF6173740.1"/>
    <property type="molecule type" value="Genomic_DNA"/>
</dbReference>
<evidence type="ECO:0000313" key="2">
    <source>
        <dbReference type="Proteomes" id="UP000541444"/>
    </source>
</evidence>
<dbReference type="AlphaFoldDB" id="A0A7J7P327"/>
<protein>
    <submittedName>
        <fullName evidence="1">Uncharacterized protein</fullName>
    </submittedName>
</protein>